<sequence length="144" mass="15067">MEGRGQAGAGPGQSPELGEQAFVRSHAVVGTGDKGQEAHRTPHVPEAWTPEGGSKWNPSRHSPLPMPPAPPRLPPVQAEAQAGQATSVPVEKVEVGPGDRLSSPSTEERKGECPATSETAFLLGPQRSLRERGPLLSWGNSSGQ</sequence>
<protein>
    <submittedName>
        <fullName evidence="2">Uncharacterized protein</fullName>
    </submittedName>
</protein>
<evidence type="ECO:0000256" key="1">
    <source>
        <dbReference type="SAM" id="MobiDB-lite"/>
    </source>
</evidence>
<comment type="caution">
    <text evidence="2">The sequence shown here is derived from an EMBL/GenBank/DDBJ whole genome shotgun (WGS) entry which is preliminary data.</text>
</comment>
<dbReference type="AlphaFoldDB" id="A0A7J7ZXN7"/>
<dbReference type="EMBL" id="JABWUV010000002">
    <property type="protein sequence ID" value="KAF6379077.1"/>
    <property type="molecule type" value="Genomic_DNA"/>
</dbReference>
<evidence type="ECO:0000313" key="3">
    <source>
        <dbReference type="Proteomes" id="UP000527355"/>
    </source>
</evidence>
<proteinExistence type="predicted"/>
<organism evidence="2 3">
    <name type="scientific">Myotis myotis</name>
    <name type="common">Greater mouse-eared bat</name>
    <name type="synonym">Vespertilio myotis</name>
    <dbReference type="NCBI Taxonomy" id="51298"/>
    <lineage>
        <taxon>Eukaryota</taxon>
        <taxon>Metazoa</taxon>
        <taxon>Chordata</taxon>
        <taxon>Craniata</taxon>
        <taxon>Vertebrata</taxon>
        <taxon>Euteleostomi</taxon>
        <taxon>Mammalia</taxon>
        <taxon>Eutheria</taxon>
        <taxon>Laurasiatheria</taxon>
        <taxon>Chiroptera</taxon>
        <taxon>Yangochiroptera</taxon>
        <taxon>Vespertilionidae</taxon>
        <taxon>Myotis</taxon>
    </lineage>
</organism>
<gene>
    <name evidence="2" type="ORF">mMyoMyo1_009921</name>
</gene>
<feature type="region of interest" description="Disordered" evidence="1">
    <location>
        <begin position="1"/>
        <end position="144"/>
    </location>
</feature>
<reference evidence="2 3" key="1">
    <citation type="journal article" date="2020" name="Nature">
        <title>Six reference-quality genomes reveal evolution of bat adaptations.</title>
        <authorList>
            <person name="Jebb D."/>
            <person name="Huang Z."/>
            <person name="Pippel M."/>
            <person name="Hughes G.M."/>
            <person name="Lavrichenko K."/>
            <person name="Devanna P."/>
            <person name="Winkler S."/>
            <person name="Jermiin L.S."/>
            <person name="Skirmuntt E.C."/>
            <person name="Katzourakis A."/>
            <person name="Burkitt-Gray L."/>
            <person name="Ray D.A."/>
            <person name="Sullivan K.A.M."/>
            <person name="Roscito J.G."/>
            <person name="Kirilenko B.M."/>
            <person name="Davalos L.M."/>
            <person name="Corthals A.P."/>
            <person name="Power M.L."/>
            <person name="Jones G."/>
            <person name="Ransome R.D."/>
            <person name="Dechmann D.K.N."/>
            <person name="Locatelli A.G."/>
            <person name="Puechmaille S.J."/>
            <person name="Fedrigo O."/>
            <person name="Jarvis E.D."/>
            <person name="Hiller M."/>
            <person name="Vernes S.C."/>
            <person name="Myers E.W."/>
            <person name="Teeling E.C."/>
        </authorList>
    </citation>
    <scope>NUCLEOTIDE SEQUENCE [LARGE SCALE GENOMIC DNA]</scope>
    <source>
        <strain evidence="2">MMyoMyo1</strain>
        <tissue evidence="2">Flight muscle</tissue>
    </source>
</reference>
<accession>A0A7J7ZXN7</accession>
<dbReference type="Proteomes" id="UP000527355">
    <property type="component" value="Unassembled WGS sequence"/>
</dbReference>
<keyword evidence="3" id="KW-1185">Reference proteome</keyword>
<feature type="compositionally biased region" description="Pro residues" evidence="1">
    <location>
        <begin position="64"/>
        <end position="74"/>
    </location>
</feature>
<name>A0A7J7ZXN7_MYOMY</name>
<evidence type="ECO:0000313" key="2">
    <source>
        <dbReference type="EMBL" id="KAF6379077.1"/>
    </source>
</evidence>
<feature type="compositionally biased region" description="Gly residues" evidence="1">
    <location>
        <begin position="1"/>
        <end position="11"/>
    </location>
</feature>